<organism evidence="1 2">
    <name type="scientific">Solirubrum puertoriconensis</name>
    <dbReference type="NCBI Taxonomy" id="1751427"/>
    <lineage>
        <taxon>Bacteria</taxon>
        <taxon>Pseudomonadati</taxon>
        <taxon>Bacteroidota</taxon>
        <taxon>Cytophagia</taxon>
        <taxon>Cytophagales</taxon>
    </lineage>
</organism>
<proteinExistence type="predicted"/>
<dbReference type="AlphaFoldDB" id="A0A9X0HKV1"/>
<evidence type="ECO:0000313" key="1">
    <source>
        <dbReference type="EMBL" id="KUG07626.1"/>
    </source>
</evidence>
<keyword evidence="2" id="KW-1185">Reference proteome</keyword>
<gene>
    <name evidence="1" type="ORF">ASU33_14940</name>
</gene>
<comment type="caution">
    <text evidence="1">The sequence shown here is derived from an EMBL/GenBank/DDBJ whole genome shotgun (WGS) entry which is preliminary data.</text>
</comment>
<evidence type="ECO:0000313" key="2">
    <source>
        <dbReference type="Proteomes" id="UP000054223"/>
    </source>
</evidence>
<name>A0A9X0HKV1_SOLP1</name>
<sequence length="74" mass="8006">MAVMLVVVRESHFSFLVPFCKQLQGVALLCAMLCPEVLGKPQWRLVKAVAKAAVKANTATLFGCPSPTFCGLMH</sequence>
<reference evidence="1 2" key="1">
    <citation type="submission" date="2015-11" db="EMBL/GenBank/DDBJ databases">
        <title>Solirubrum puertoriconensis gen. nov. an environmental bacteria isolated in Puerto Rico.</title>
        <authorList>
            <person name="Cuebas-Irizarry M.F."/>
            <person name="Montalvo-Rodriguez R."/>
        </authorList>
    </citation>
    <scope>NUCLEOTIDE SEQUENCE [LARGE SCALE GENOMIC DNA]</scope>
    <source>
        <strain evidence="1 2">MC1A</strain>
    </source>
</reference>
<dbReference type="EMBL" id="LNAL01000007">
    <property type="protein sequence ID" value="KUG07626.1"/>
    <property type="molecule type" value="Genomic_DNA"/>
</dbReference>
<protein>
    <submittedName>
        <fullName evidence="1">Uncharacterized protein</fullName>
    </submittedName>
</protein>
<dbReference type="Proteomes" id="UP000054223">
    <property type="component" value="Unassembled WGS sequence"/>
</dbReference>
<accession>A0A9X0HKV1</accession>